<dbReference type="SUPFAM" id="SSF51445">
    <property type="entry name" value="(Trans)glycosidases"/>
    <property type="match status" value="1"/>
</dbReference>
<evidence type="ECO:0000256" key="1">
    <source>
        <dbReference type="ARBA" id="ARBA00022801"/>
    </source>
</evidence>
<name>A0ABW0NDL4_9BURK</name>
<keyword evidence="1 5" id="KW-0378">Hydrolase</keyword>
<evidence type="ECO:0000313" key="5">
    <source>
        <dbReference type="EMBL" id="MFC5497102.1"/>
    </source>
</evidence>
<organism evidence="5 6">
    <name type="scientific">Caenimonas terrae</name>
    <dbReference type="NCBI Taxonomy" id="696074"/>
    <lineage>
        <taxon>Bacteria</taxon>
        <taxon>Pseudomonadati</taxon>
        <taxon>Pseudomonadota</taxon>
        <taxon>Betaproteobacteria</taxon>
        <taxon>Burkholderiales</taxon>
        <taxon>Comamonadaceae</taxon>
        <taxon>Caenimonas</taxon>
    </lineage>
</organism>
<feature type="domain" description="Glycoside hydrolase family 42 N-terminal" evidence="4">
    <location>
        <begin position="243"/>
        <end position="293"/>
    </location>
</feature>
<evidence type="ECO:0000256" key="2">
    <source>
        <dbReference type="ARBA" id="ARBA00023295"/>
    </source>
</evidence>
<gene>
    <name evidence="5" type="ORF">ACFPOE_06125</name>
</gene>
<dbReference type="InterPro" id="IPR013529">
    <property type="entry name" value="Glyco_hydro_42_N"/>
</dbReference>
<sequence length="611" mass="66961">MNFRLQAGLALSAAALVASVAAAPALPQARRPLVIAPVIEGLLICDARPDNEYRNLIDARSQCAAHNNNAVEAAASLLDALEPGGPRGAVQVGYTVTVQLLSLYRKREGRWAIDEARIKRVMDVLNALKRPAVLYLAANHFDTSGEITSFLESDPANLMHLADGSVPGSAYFGYKIVPYTLQTDESIPVNRLRFDALRRVAASVVALPKATRDRLVAITLAGEVHHMFPNFEGGMGNFEQLSVTDYSPASVAGFRRWLRNAYRSVDALNQATGARYGSFEEVQPPARSMLAAHANALQHFDGAADGWLAVSGWLWDPKHRIAGLELYVDGQSVAQVPGDFNRLDVYRTLDAVDDPSVGFRHDLDFSSWAPGEYALQVVARTAAGNQELGHATLQVEAGAPPRPGGEQRHAGRLVRLPALATLSDVRASLDLPKPVQKVMFNRLARDWNGYRAWQVKEFIASMYRVARSAGLPADKLYSHQILPRANSSWNAQFFATDDSVGAALPWKQGINTYGGAAGSTWTQRYIQEMHLTDYGVPEFHQQQWKRPDAAARALALHQRLGARFVSPYYMSVIGDRNQKAGATLNRMEIRPNNSLDGSDQLYRAIQAMAAQ</sequence>
<comment type="caution">
    <text evidence="5">The sequence shown here is derived from an EMBL/GenBank/DDBJ whole genome shotgun (WGS) entry which is preliminary data.</text>
</comment>
<dbReference type="EC" id="3.2.1.23" evidence="5"/>
<dbReference type="EMBL" id="JBHSMF010000005">
    <property type="protein sequence ID" value="MFC5497102.1"/>
    <property type="molecule type" value="Genomic_DNA"/>
</dbReference>
<keyword evidence="3" id="KW-0732">Signal</keyword>
<feature type="chain" id="PRO_5046713945" evidence="3">
    <location>
        <begin position="23"/>
        <end position="611"/>
    </location>
</feature>
<reference evidence="6" key="1">
    <citation type="journal article" date="2019" name="Int. J. Syst. Evol. Microbiol.">
        <title>The Global Catalogue of Microorganisms (GCM) 10K type strain sequencing project: providing services to taxonomists for standard genome sequencing and annotation.</title>
        <authorList>
            <consortium name="The Broad Institute Genomics Platform"/>
            <consortium name="The Broad Institute Genome Sequencing Center for Infectious Disease"/>
            <person name="Wu L."/>
            <person name="Ma J."/>
        </authorList>
    </citation>
    <scope>NUCLEOTIDE SEQUENCE [LARGE SCALE GENOMIC DNA]</scope>
    <source>
        <strain evidence="6">CCUG 57401</strain>
    </source>
</reference>
<dbReference type="RefSeq" id="WP_376849131.1">
    <property type="nucleotide sequence ID" value="NZ_JBHSMF010000005.1"/>
</dbReference>
<protein>
    <submittedName>
        <fullName evidence="5">Beta-galactosidase</fullName>
        <ecNumber evidence="5">3.2.1.23</ecNumber>
    </submittedName>
</protein>
<proteinExistence type="predicted"/>
<evidence type="ECO:0000313" key="6">
    <source>
        <dbReference type="Proteomes" id="UP001596037"/>
    </source>
</evidence>
<dbReference type="InterPro" id="IPR017853">
    <property type="entry name" value="GH"/>
</dbReference>
<evidence type="ECO:0000256" key="3">
    <source>
        <dbReference type="SAM" id="SignalP"/>
    </source>
</evidence>
<feature type="signal peptide" evidence="3">
    <location>
        <begin position="1"/>
        <end position="22"/>
    </location>
</feature>
<dbReference type="GO" id="GO:0004565">
    <property type="term" value="F:beta-galactosidase activity"/>
    <property type="evidence" value="ECO:0007669"/>
    <property type="project" value="UniProtKB-EC"/>
</dbReference>
<keyword evidence="6" id="KW-1185">Reference proteome</keyword>
<dbReference type="Gene3D" id="3.20.20.80">
    <property type="entry name" value="Glycosidases"/>
    <property type="match status" value="1"/>
</dbReference>
<dbReference type="Pfam" id="PF02449">
    <property type="entry name" value="Glyco_hydro_42"/>
    <property type="match status" value="1"/>
</dbReference>
<dbReference type="Proteomes" id="UP001596037">
    <property type="component" value="Unassembled WGS sequence"/>
</dbReference>
<evidence type="ECO:0000259" key="4">
    <source>
        <dbReference type="Pfam" id="PF02449"/>
    </source>
</evidence>
<keyword evidence="2 5" id="KW-0326">Glycosidase</keyword>
<accession>A0ABW0NDL4</accession>